<protein>
    <submittedName>
        <fullName evidence="1">Uncharacterized protein</fullName>
    </submittedName>
</protein>
<name>A0A8S9NNF1_BRACR</name>
<dbReference type="AlphaFoldDB" id="A0A8S9NNF1"/>
<comment type="caution">
    <text evidence="1">The sequence shown here is derived from an EMBL/GenBank/DDBJ whole genome shotgun (WGS) entry which is preliminary data.</text>
</comment>
<reference evidence="1" key="1">
    <citation type="submission" date="2019-12" db="EMBL/GenBank/DDBJ databases">
        <title>Genome sequencing and annotation of Brassica cretica.</title>
        <authorList>
            <person name="Studholme D.J."/>
            <person name="Sarris P."/>
        </authorList>
    </citation>
    <scope>NUCLEOTIDE SEQUENCE</scope>
    <source>
        <strain evidence="1">PFS-109/04</strain>
        <tissue evidence="1">Leaf</tissue>
    </source>
</reference>
<evidence type="ECO:0000313" key="2">
    <source>
        <dbReference type="Proteomes" id="UP000712600"/>
    </source>
</evidence>
<sequence length="163" mass="18282">MAVVPRQDHFREPPQTLSSFSALCRLLCHDRTTSSVTSLSSSSCSSRSSAATIAHNNRTEKLIEYTTYLQALSYSDRSEDSSFSGVERPFLGLHSSSCLAPSRPASPDSGFAVGIEVKRSSNDDFPFLQKKVHELLFFYKETQTFIMCRNILLIKHQTFPSYN</sequence>
<gene>
    <name evidence="1" type="ORF">F2Q69_00040006</name>
</gene>
<evidence type="ECO:0000313" key="1">
    <source>
        <dbReference type="EMBL" id="KAF3505292.1"/>
    </source>
</evidence>
<dbReference type="Proteomes" id="UP000712600">
    <property type="component" value="Unassembled WGS sequence"/>
</dbReference>
<proteinExistence type="predicted"/>
<accession>A0A8S9NNF1</accession>
<organism evidence="1 2">
    <name type="scientific">Brassica cretica</name>
    <name type="common">Mustard</name>
    <dbReference type="NCBI Taxonomy" id="69181"/>
    <lineage>
        <taxon>Eukaryota</taxon>
        <taxon>Viridiplantae</taxon>
        <taxon>Streptophyta</taxon>
        <taxon>Embryophyta</taxon>
        <taxon>Tracheophyta</taxon>
        <taxon>Spermatophyta</taxon>
        <taxon>Magnoliopsida</taxon>
        <taxon>eudicotyledons</taxon>
        <taxon>Gunneridae</taxon>
        <taxon>Pentapetalae</taxon>
        <taxon>rosids</taxon>
        <taxon>malvids</taxon>
        <taxon>Brassicales</taxon>
        <taxon>Brassicaceae</taxon>
        <taxon>Brassiceae</taxon>
        <taxon>Brassica</taxon>
    </lineage>
</organism>
<dbReference type="EMBL" id="QGKX02001621">
    <property type="protein sequence ID" value="KAF3505292.1"/>
    <property type="molecule type" value="Genomic_DNA"/>
</dbReference>